<name>A0ABP7EU86_9FLAO</name>
<dbReference type="EMBL" id="BAABDT010000001">
    <property type="protein sequence ID" value="GAA3724429.1"/>
    <property type="molecule type" value="Genomic_DNA"/>
</dbReference>
<protein>
    <recommendedName>
        <fullName evidence="3">AraC family transcriptional regulator</fullName>
    </recommendedName>
</protein>
<keyword evidence="2" id="KW-1185">Reference proteome</keyword>
<evidence type="ECO:0008006" key="3">
    <source>
        <dbReference type="Google" id="ProtNLM"/>
    </source>
</evidence>
<gene>
    <name evidence="1" type="ORF">GCM10022422_01840</name>
</gene>
<organism evidence="1 2">
    <name type="scientific">Flavobacterium ginsengisoli</name>
    <dbReference type="NCBI Taxonomy" id="871694"/>
    <lineage>
        <taxon>Bacteria</taxon>
        <taxon>Pseudomonadati</taxon>
        <taxon>Bacteroidota</taxon>
        <taxon>Flavobacteriia</taxon>
        <taxon>Flavobacteriales</taxon>
        <taxon>Flavobacteriaceae</taxon>
        <taxon>Flavobacterium</taxon>
    </lineage>
</organism>
<reference evidence="2" key="1">
    <citation type="journal article" date="2019" name="Int. J. Syst. Evol. Microbiol.">
        <title>The Global Catalogue of Microorganisms (GCM) 10K type strain sequencing project: providing services to taxonomists for standard genome sequencing and annotation.</title>
        <authorList>
            <consortium name="The Broad Institute Genomics Platform"/>
            <consortium name="The Broad Institute Genome Sequencing Center for Infectious Disease"/>
            <person name="Wu L."/>
            <person name="Ma J."/>
        </authorList>
    </citation>
    <scope>NUCLEOTIDE SEQUENCE [LARGE SCALE GENOMIC DNA]</scope>
    <source>
        <strain evidence="2">JCM 17336</strain>
    </source>
</reference>
<dbReference type="Proteomes" id="UP001501367">
    <property type="component" value="Unassembled WGS sequence"/>
</dbReference>
<sequence length="61" mass="6937">MVEPCILLIYNDGTINLMSKSQYLNYLSDKFILLTRISVNLLDISQTEFPKNGFTDFSNGS</sequence>
<proteinExistence type="predicted"/>
<accession>A0ABP7EU86</accession>
<comment type="caution">
    <text evidence="1">The sequence shown here is derived from an EMBL/GenBank/DDBJ whole genome shotgun (WGS) entry which is preliminary data.</text>
</comment>
<evidence type="ECO:0000313" key="2">
    <source>
        <dbReference type="Proteomes" id="UP001501367"/>
    </source>
</evidence>
<evidence type="ECO:0000313" key="1">
    <source>
        <dbReference type="EMBL" id="GAA3724429.1"/>
    </source>
</evidence>